<reference evidence="4" key="1">
    <citation type="journal article" date="2013" name="Genome Announc.">
        <title>Draft Genome Sequence of Agarivorans albus Strain MKT 106T, an Agarolytic Marine Bacterium.</title>
        <authorList>
            <person name="Yasuike M."/>
            <person name="Nakamura Y."/>
            <person name="Kai W."/>
            <person name="Fujiwara A."/>
            <person name="Fukui Y."/>
            <person name="Satomi M."/>
            <person name="Sano M."/>
        </authorList>
    </citation>
    <scope>NUCLEOTIDE SEQUENCE [LARGE SCALE GENOMIC DNA]</scope>
</reference>
<dbReference type="OrthoDB" id="9771071at2"/>
<organism evidence="4 5">
    <name type="scientific">Agarivorans albus MKT 106</name>
    <dbReference type="NCBI Taxonomy" id="1331007"/>
    <lineage>
        <taxon>Bacteria</taxon>
        <taxon>Pseudomonadati</taxon>
        <taxon>Pseudomonadota</taxon>
        <taxon>Gammaproteobacteria</taxon>
        <taxon>Alteromonadales</taxon>
        <taxon>Alteromonadaceae</taxon>
        <taxon>Agarivorans</taxon>
    </lineage>
</organism>
<dbReference type="InterPro" id="IPR000184">
    <property type="entry name" value="Bac_surfAg_D15"/>
</dbReference>
<dbReference type="Pfam" id="PF01103">
    <property type="entry name" value="Omp85"/>
    <property type="match status" value="1"/>
</dbReference>
<dbReference type="GO" id="GO:0019867">
    <property type="term" value="C:outer membrane"/>
    <property type="evidence" value="ECO:0007669"/>
    <property type="project" value="InterPro"/>
</dbReference>
<keyword evidence="2" id="KW-0472">Membrane</keyword>
<dbReference type="Proteomes" id="UP000014461">
    <property type="component" value="Unassembled WGS sequence"/>
</dbReference>
<dbReference type="STRING" id="1331007.AALB_2139"/>
<dbReference type="Gene3D" id="2.40.160.50">
    <property type="entry name" value="membrane protein fhac: a member of the omp85/tpsb transporter family"/>
    <property type="match status" value="1"/>
</dbReference>
<proteinExistence type="predicted"/>
<evidence type="ECO:0000256" key="1">
    <source>
        <dbReference type="ARBA" id="ARBA00004370"/>
    </source>
</evidence>
<evidence type="ECO:0000256" key="2">
    <source>
        <dbReference type="ARBA" id="ARBA00023136"/>
    </source>
</evidence>
<protein>
    <submittedName>
        <fullName evidence="4">Outer membrane protein/protective antigen OMA87</fullName>
    </submittedName>
</protein>
<name>R9PL01_AGAAL</name>
<gene>
    <name evidence="4" type="ORF">AALB_2139</name>
</gene>
<comment type="caution">
    <text evidence="4">The sequence shown here is derived from an EMBL/GenBank/DDBJ whole genome shotgun (WGS) entry which is preliminary data.</text>
</comment>
<dbReference type="AlphaFoldDB" id="R9PL01"/>
<accession>R9PL01</accession>
<evidence type="ECO:0000259" key="3">
    <source>
        <dbReference type="Pfam" id="PF01103"/>
    </source>
</evidence>
<comment type="subcellular location">
    <subcellularLocation>
        <location evidence="1">Membrane</location>
    </subcellularLocation>
</comment>
<evidence type="ECO:0000313" key="4">
    <source>
        <dbReference type="EMBL" id="GAD02059.1"/>
    </source>
</evidence>
<dbReference type="EMBL" id="BARX01000013">
    <property type="protein sequence ID" value="GAD02059.1"/>
    <property type="molecule type" value="Genomic_DNA"/>
</dbReference>
<feature type="domain" description="Bacterial surface antigen (D15)" evidence="3">
    <location>
        <begin position="195"/>
        <end position="287"/>
    </location>
</feature>
<sequence>MKTTWAAMALSALSISIYSTDSTASYFDEVDGKFDLGHHLAENAYGFLPIPILITEPAVGAGGGAMGLFLHETEEEKIARKKLAMSSLDGGAQLIPSAITLVGAAGTENGTWFAFAGHRHSWMKDSIRYTGGMGLGKANLNIYKDLSLGDFTKSMQIGTKTEGALALQKLQFRIADTPLMLGAKQIVGVSKVTFDTGNSNADKLLNGLLGKVWGDESITSGLGFIAEYDTRDNIFYPTRGYKLNADYMIYDKKLGSDWDYQNLNVDGEVYLPLGRKWNLAFAGNYQLFSSDELFLSPTARPYIGLRGVSAYRYQGDEIHTIQSQLTYSIDHRWTISAFYGAGQALQESELATDESVQSVGAGFRYQIARRYGLRLGMDFAYSGEESAVYFQVGSGF</sequence>
<keyword evidence="5" id="KW-1185">Reference proteome</keyword>
<evidence type="ECO:0000313" key="5">
    <source>
        <dbReference type="Proteomes" id="UP000014461"/>
    </source>
</evidence>
<dbReference type="RefSeq" id="WP_016401827.1">
    <property type="nucleotide sequence ID" value="NZ_BARX01000013.1"/>
</dbReference>